<gene>
    <name evidence="2" type="ORF">IAA16_04900</name>
</gene>
<protein>
    <submittedName>
        <fullName evidence="2">Uncharacterized protein</fullName>
    </submittedName>
</protein>
<organism evidence="2 3">
    <name type="scientific">Candidatus Treponema excrementipullorum</name>
    <dbReference type="NCBI Taxonomy" id="2838768"/>
    <lineage>
        <taxon>Bacteria</taxon>
        <taxon>Pseudomonadati</taxon>
        <taxon>Spirochaetota</taxon>
        <taxon>Spirochaetia</taxon>
        <taxon>Spirochaetales</taxon>
        <taxon>Treponemataceae</taxon>
        <taxon>Treponema</taxon>
    </lineage>
</organism>
<keyword evidence="1" id="KW-0812">Transmembrane</keyword>
<keyword evidence="1" id="KW-0472">Membrane</keyword>
<feature type="transmembrane region" description="Helical" evidence="1">
    <location>
        <begin position="221"/>
        <end position="243"/>
    </location>
</feature>
<sequence>MKSVLIQEFRLHYKRVLFTVALMAGLYILSGVLLVLAEPESKLFNTAMGLSSLTFTFGTIGLFLWALFKGSGYVGDLIFKDTGYLMKTIPVSSWSLIGGKMIIGLLEFFVYCVLWTVYVFIVGLSIDMDFYNIFRVLTHREVQRMILVFFNLAGCVLVFFIICQAVVNCAITIFYSVCRHSKWSGLLMGIFVYLFIWFTIKLFGIFVNFVNFDFFRDAAELWIPMGILFLISVVYYVVTCILYEKKISV</sequence>
<dbReference type="EMBL" id="JAHLFV010000115">
    <property type="protein sequence ID" value="MBU3849885.1"/>
    <property type="molecule type" value="Genomic_DNA"/>
</dbReference>
<evidence type="ECO:0000256" key="1">
    <source>
        <dbReference type="SAM" id="Phobius"/>
    </source>
</evidence>
<feature type="transmembrane region" description="Helical" evidence="1">
    <location>
        <begin position="102"/>
        <end position="126"/>
    </location>
</feature>
<comment type="caution">
    <text evidence="2">The sequence shown here is derived from an EMBL/GenBank/DDBJ whole genome shotgun (WGS) entry which is preliminary data.</text>
</comment>
<feature type="transmembrane region" description="Helical" evidence="1">
    <location>
        <begin position="146"/>
        <end position="174"/>
    </location>
</feature>
<accession>A0A9E2L294</accession>
<feature type="transmembrane region" description="Helical" evidence="1">
    <location>
        <begin position="186"/>
        <end position="209"/>
    </location>
</feature>
<proteinExistence type="predicted"/>
<name>A0A9E2L294_9SPIR</name>
<reference evidence="2" key="1">
    <citation type="journal article" date="2021" name="PeerJ">
        <title>Extensive microbial diversity within the chicken gut microbiome revealed by metagenomics and culture.</title>
        <authorList>
            <person name="Gilroy R."/>
            <person name="Ravi A."/>
            <person name="Getino M."/>
            <person name="Pursley I."/>
            <person name="Horton D.L."/>
            <person name="Alikhan N.F."/>
            <person name="Baker D."/>
            <person name="Gharbi K."/>
            <person name="Hall N."/>
            <person name="Watson M."/>
            <person name="Adriaenssens E.M."/>
            <person name="Foster-Nyarko E."/>
            <person name="Jarju S."/>
            <person name="Secka A."/>
            <person name="Antonio M."/>
            <person name="Oren A."/>
            <person name="Chaudhuri R.R."/>
            <person name="La Ragione R."/>
            <person name="Hildebrand F."/>
            <person name="Pallen M.J."/>
        </authorList>
    </citation>
    <scope>NUCLEOTIDE SEQUENCE</scope>
    <source>
        <strain evidence="2">Gambia15-2214</strain>
    </source>
</reference>
<dbReference type="AlphaFoldDB" id="A0A9E2L294"/>
<feature type="transmembrane region" description="Helical" evidence="1">
    <location>
        <begin position="16"/>
        <end position="37"/>
    </location>
</feature>
<reference evidence="2" key="2">
    <citation type="submission" date="2021-04" db="EMBL/GenBank/DDBJ databases">
        <authorList>
            <person name="Gilroy R."/>
        </authorList>
    </citation>
    <scope>NUCLEOTIDE SEQUENCE</scope>
    <source>
        <strain evidence="2">Gambia15-2214</strain>
    </source>
</reference>
<dbReference type="Proteomes" id="UP000823914">
    <property type="component" value="Unassembled WGS sequence"/>
</dbReference>
<keyword evidence="1" id="KW-1133">Transmembrane helix</keyword>
<evidence type="ECO:0000313" key="3">
    <source>
        <dbReference type="Proteomes" id="UP000823914"/>
    </source>
</evidence>
<evidence type="ECO:0000313" key="2">
    <source>
        <dbReference type="EMBL" id="MBU3849885.1"/>
    </source>
</evidence>
<feature type="transmembrane region" description="Helical" evidence="1">
    <location>
        <begin position="43"/>
        <end position="68"/>
    </location>
</feature>